<dbReference type="GO" id="GO:0005524">
    <property type="term" value="F:ATP binding"/>
    <property type="evidence" value="ECO:0007669"/>
    <property type="project" value="UniProtKB-UniRule"/>
</dbReference>
<dbReference type="Gene3D" id="1.10.510.10">
    <property type="entry name" value="Transferase(Phosphotransferase) domain 1"/>
    <property type="match status" value="1"/>
</dbReference>
<dbReference type="GO" id="GO:0006334">
    <property type="term" value="P:nucleosome assembly"/>
    <property type="evidence" value="ECO:0007669"/>
    <property type="project" value="InterPro"/>
</dbReference>
<dbReference type="InterPro" id="IPR017441">
    <property type="entry name" value="Protein_kinase_ATP_BS"/>
</dbReference>
<dbReference type="AlphaFoldDB" id="A0A0L0D4X2"/>
<dbReference type="Pfam" id="PF00498">
    <property type="entry name" value="FHA"/>
    <property type="match status" value="1"/>
</dbReference>
<evidence type="ECO:0000259" key="5">
    <source>
        <dbReference type="PROSITE" id="PS50011"/>
    </source>
</evidence>
<dbReference type="InterPro" id="IPR005818">
    <property type="entry name" value="Histone_H1/H5_H15"/>
</dbReference>
<dbReference type="GO" id="GO:0000786">
    <property type="term" value="C:nucleosome"/>
    <property type="evidence" value="ECO:0007669"/>
    <property type="project" value="InterPro"/>
</dbReference>
<evidence type="ECO:0000256" key="3">
    <source>
        <dbReference type="PROSITE-ProRule" id="PRU10141"/>
    </source>
</evidence>
<dbReference type="PROSITE" id="PS00108">
    <property type="entry name" value="PROTEIN_KINASE_ST"/>
    <property type="match status" value="1"/>
</dbReference>
<keyword evidence="6" id="KW-0418">Kinase</keyword>
<dbReference type="SUPFAM" id="SSF56112">
    <property type="entry name" value="Protein kinase-like (PK-like)"/>
    <property type="match status" value="1"/>
</dbReference>
<evidence type="ECO:0000256" key="1">
    <source>
        <dbReference type="ARBA" id="ARBA00022741"/>
    </source>
</evidence>
<keyword evidence="2 3" id="KW-0067">ATP-binding</keyword>
<dbReference type="SMART" id="SM00240">
    <property type="entry name" value="FHA"/>
    <property type="match status" value="1"/>
</dbReference>
<accession>A0A0L0D4X2</accession>
<keyword evidence="7" id="KW-1185">Reference proteome</keyword>
<dbReference type="PANTHER" id="PTHR24347">
    <property type="entry name" value="SERINE/THREONINE-PROTEIN KINASE"/>
    <property type="match status" value="1"/>
</dbReference>
<organism evidence="6 7">
    <name type="scientific">Thecamonas trahens ATCC 50062</name>
    <dbReference type="NCBI Taxonomy" id="461836"/>
    <lineage>
        <taxon>Eukaryota</taxon>
        <taxon>Apusozoa</taxon>
        <taxon>Apusomonadida</taxon>
        <taxon>Apusomonadidae</taxon>
        <taxon>Thecamonas</taxon>
    </lineage>
</organism>
<dbReference type="EMBL" id="GL349446">
    <property type="protein sequence ID" value="KNC47295.1"/>
    <property type="molecule type" value="Genomic_DNA"/>
</dbReference>
<dbReference type="PROSITE" id="PS50006">
    <property type="entry name" value="FHA_DOMAIN"/>
    <property type="match status" value="1"/>
</dbReference>
<feature type="binding site" evidence="3">
    <location>
        <position position="196"/>
    </location>
    <ligand>
        <name>ATP</name>
        <dbReference type="ChEBI" id="CHEBI:30616"/>
    </ligand>
</feature>
<dbReference type="InterPro" id="IPR000719">
    <property type="entry name" value="Prot_kinase_dom"/>
</dbReference>
<dbReference type="Gene3D" id="1.10.10.10">
    <property type="entry name" value="Winged helix-like DNA-binding domain superfamily/Winged helix DNA-binding domain"/>
    <property type="match status" value="1"/>
</dbReference>
<feature type="domain" description="FHA" evidence="4">
    <location>
        <begin position="47"/>
        <end position="100"/>
    </location>
</feature>
<feature type="domain" description="Protein kinase" evidence="5">
    <location>
        <begin position="167"/>
        <end position="427"/>
    </location>
</feature>
<dbReference type="OrthoDB" id="40902at2759"/>
<keyword evidence="1 3" id="KW-0547">Nucleotide-binding</keyword>
<dbReference type="PROSITE" id="PS00107">
    <property type="entry name" value="PROTEIN_KINASE_ATP"/>
    <property type="match status" value="1"/>
</dbReference>
<dbReference type="STRING" id="461836.A0A0L0D4X2"/>
<dbReference type="Proteomes" id="UP000054408">
    <property type="component" value="Unassembled WGS sequence"/>
</dbReference>
<dbReference type="PROSITE" id="PS50011">
    <property type="entry name" value="PROTEIN_KINASE_DOM"/>
    <property type="match status" value="1"/>
</dbReference>
<dbReference type="InterPro" id="IPR008271">
    <property type="entry name" value="Ser/Thr_kinase_AS"/>
</dbReference>
<dbReference type="eggNOG" id="KOG0615">
    <property type="taxonomic scope" value="Eukaryota"/>
</dbReference>
<dbReference type="SUPFAM" id="SSF49879">
    <property type="entry name" value="SMAD/FHA domain"/>
    <property type="match status" value="1"/>
</dbReference>
<evidence type="ECO:0000256" key="2">
    <source>
        <dbReference type="ARBA" id="ARBA00022840"/>
    </source>
</evidence>
<evidence type="ECO:0000313" key="7">
    <source>
        <dbReference type="Proteomes" id="UP000054408"/>
    </source>
</evidence>
<dbReference type="OMA" id="FVHDNSF"/>
<dbReference type="Gene3D" id="2.60.200.20">
    <property type="match status" value="1"/>
</dbReference>
<dbReference type="Pfam" id="PF00069">
    <property type="entry name" value="Pkinase"/>
    <property type="match status" value="1"/>
</dbReference>
<evidence type="ECO:0000313" key="6">
    <source>
        <dbReference type="EMBL" id="KNC47295.1"/>
    </source>
</evidence>
<evidence type="ECO:0000259" key="4">
    <source>
        <dbReference type="PROSITE" id="PS50006"/>
    </source>
</evidence>
<gene>
    <name evidence="6" type="ORF">AMSG_03729</name>
</gene>
<dbReference type="RefSeq" id="XP_013759636.1">
    <property type="nucleotide sequence ID" value="XM_013904182.1"/>
</dbReference>
<keyword evidence="6" id="KW-0808">Transferase</keyword>
<dbReference type="GO" id="GO:0006357">
    <property type="term" value="P:regulation of transcription by RNA polymerase II"/>
    <property type="evidence" value="ECO:0007669"/>
    <property type="project" value="UniProtKB-ARBA"/>
</dbReference>
<dbReference type="InterPro" id="IPR011009">
    <property type="entry name" value="Kinase-like_dom_sf"/>
</dbReference>
<dbReference type="InterPro" id="IPR036388">
    <property type="entry name" value="WH-like_DNA-bd_sf"/>
</dbReference>
<dbReference type="Pfam" id="PF00538">
    <property type="entry name" value="Linker_histone"/>
    <property type="match status" value="1"/>
</dbReference>
<dbReference type="InterPro" id="IPR000253">
    <property type="entry name" value="FHA_dom"/>
</dbReference>
<dbReference type="FunFam" id="1.10.510.10:FF:000571">
    <property type="entry name" value="Maternal embryonic leucine zipper kinase"/>
    <property type="match status" value="1"/>
</dbReference>
<name>A0A0L0D4X2_THETB</name>
<dbReference type="GO" id="GO:0004672">
    <property type="term" value="F:protein kinase activity"/>
    <property type="evidence" value="ECO:0007669"/>
    <property type="project" value="InterPro"/>
</dbReference>
<protein>
    <submittedName>
        <fullName evidence="6">CAMK protein kinase</fullName>
    </submittedName>
</protein>
<dbReference type="InterPro" id="IPR008984">
    <property type="entry name" value="SMAD_FHA_dom_sf"/>
</dbReference>
<proteinExistence type="predicted"/>
<dbReference type="GeneID" id="25563306"/>
<dbReference type="GO" id="GO:0003677">
    <property type="term" value="F:DNA binding"/>
    <property type="evidence" value="ECO:0007669"/>
    <property type="project" value="InterPro"/>
</dbReference>
<dbReference type="CDD" id="cd05117">
    <property type="entry name" value="STKc_CAMK"/>
    <property type="match status" value="1"/>
</dbReference>
<sequence length="570" mass="61761">MAADAPTQSLDVEFECDFEGGARERSVWGRLLPCSEWPMVKLAQDEITFGRAATNDVVYAGVGQISSHHCRITTYYSAGRRVFELHDLSSNGTFINSHKVGRGQSKMLASNDTVTLLERQPGSRAISYVFQTAEAHESAVDAEIRKATLIGSSAVGALDQPTFEDAYWLDKELGVGAFARVCLASRRTDAKLFAAKIVNKRKALRSTVRDGALMDEVNILKSVTHPNVIGIQDVYSSPTNLILILELATGGELLDTIMARGLLSEDEARHVFAQLVDAVAHLHESGIVHRDLKPENVLIATSNSLDIKISDFGLSRIVSDSSFMGTLCGTLAYTAPEVFEQGSCGYTSAVDIWSLGVILYVMLSGYMPFSEQGETPIQETICKGMYSLDDAMWGSISSDAKDLIAALLQVDPKARLTAEQARAHPWLQSGSGAPPPPSSQLSAPTATAIALDNDTTRELDAEGPLSWLPASAFQLMAEIGESLPGQRLARRRYTEMVVYALGVLAEPKGSTVDDIAATVTANFDVPDAAHVACTVRRTLKQLLKDGTLQTRQRGRVYLFAQSKLSTRART</sequence>
<reference evidence="6 7" key="1">
    <citation type="submission" date="2010-05" db="EMBL/GenBank/DDBJ databases">
        <title>The Genome Sequence of Thecamonas trahens ATCC 50062.</title>
        <authorList>
            <consortium name="The Broad Institute Genome Sequencing Platform"/>
            <person name="Russ C."/>
            <person name="Cuomo C."/>
            <person name="Shea T."/>
            <person name="Young S.K."/>
            <person name="Zeng Q."/>
            <person name="Koehrsen M."/>
            <person name="Haas B."/>
            <person name="Borodovsky M."/>
            <person name="Guigo R."/>
            <person name="Alvarado L."/>
            <person name="Berlin A."/>
            <person name="Bochicchio J."/>
            <person name="Borenstein D."/>
            <person name="Chapman S."/>
            <person name="Chen Z."/>
            <person name="Freedman E."/>
            <person name="Gellesch M."/>
            <person name="Goldberg J."/>
            <person name="Griggs A."/>
            <person name="Gujja S."/>
            <person name="Heilman E."/>
            <person name="Heiman D."/>
            <person name="Hepburn T."/>
            <person name="Howarth C."/>
            <person name="Jen D."/>
            <person name="Larson L."/>
            <person name="Mehta T."/>
            <person name="Park D."/>
            <person name="Pearson M."/>
            <person name="Roberts A."/>
            <person name="Saif S."/>
            <person name="Shenoy N."/>
            <person name="Sisk P."/>
            <person name="Stolte C."/>
            <person name="Sykes S."/>
            <person name="Thomson T."/>
            <person name="Walk T."/>
            <person name="White J."/>
            <person name="Yandava C."/>
            <person name="Burger G."/>
            <person name="Gray M.W."/>
            <person name="Holland P.W.H."/>
            <person name="King N."/>
            <person name="Lang F.B.F."/>
            <person name="Roger A.J."/>
            <person name="Ruiz-Trillo I."/>
            <person name="Lander E."/>
            <person name="Nusbaum C."/>
        </authorList>
    </citation>
    <scope>NUCLEOTIDE SEQUENCE [LARGE SCALE GENOMIC DNA]</scope>
    <source>
        <strain evidence="6 7">ATCC 50062</strain>
    </source>
</reference>
<dbReference type="SMART" id="SM00220">
    <property type="entry name" value="S_TKc"/>
    <property type="match status" value="1"/>
</dbReference>